<organism evidence="1 2">
    <name type="scientific">Azospirillum baldaniorum</name>
    <dbReference type="NCBI Taxonomy" id="1064539"/>
    <lineage>
        <taxon>Bacteria</taxon>
        <taxon>Pseudomonadati</taxon>
        <taxon>Pseudomonadota</taxon>
        <taxon>Alphaproteobacteria</taxon>
        <taxon>Rhodospirillales</taxon>
        <taxon>Azospirillaceae</taxon>
        <taxon>Azospirillum</taxon>
    </lineage>
</organism>
<protein>
    <submittedName>
        <fullName evidence="1">Uncharacterized protein</fullName>
    </submittedName>
</protein>
<dbReference type="KEGG" id="abs:AZOBR_10098"/>
<evidence type="ECO:0000313" key="1">
    <source>
        <dbReference type="EMBL" id="CCC96311.1"/>
    </source>
</evidence>
<reference evidence="1 2" key="1">
    <citation type="journal article" date="2011" name="PLoS Genet.">
        <title>Azospirillum genomes reveal transition of bacteria from aquatic to terrestrial environments.</title>
        <authorList>
            <person name="Wisniewski-Dye F."/>
            <person name="Borziak K."/>
            <person name="Khalsa-Moyers G."/>
            <person name="Alexandre G."/>
            <person name="Sukharnikov L.O."/>
            <person name="Wuichet K."/>
            <person name="Hurst G.B."/>
            <person name="McDonald W.H."/>
            <person name="Robertson J.S."/>
            <person name="Barbe V."/>
            <person name="Calteau A."/>
            <person name="Rouy Z."/>
            <person name="Mangenot S."/>
            <person name="Prigent-Combaret C."/>
            <person name="Normand P."/>
            <person name="Boyer M."/>
            <person name="Siguier P."/>
            <person name="Dessaux Y."/>
            <person name="Elmerich C."/>
            <person name="Condemine G."/>
            <person name="Krishnen G."/>
            <person name="Kennedy I."/>
            <person name="Paterson A.H."/>
            <person name="Gonzalez V."/>
            <person name="Mavingui P."/>
            <person name="Zhulin I.B."/>
        </authorList>
    </citation>
    <scope>NUCLEOTIDE SEQUENCE [LARGE SCALE GENOMIC DNA]</scope>
    <source>
        <strain evidence="1 2">Sp245</strain>
    </source>
</reference>
<gene>
    <name evidence="1" type="ORF">AZOBR_10098</name>
</gene>
<dbReference type="Proteomes" id="UP000007319">
    <property type="component" value="Chromosome"/>
</dbReference>
<dbReference type="AlphaFoldDB" id="A0A9P1JMP1"/>
<sequence length="26" mass="3330">MNEFRYTFPYVKIRRLIFTEFSLDRS</sequence>
<name>A0A9P1JMP1_9PROT</name>
<proteinExistence type="predicted"/>
<dbReference type="EMBL" id="HE577327">
    <property type="protein sequence ID" value="CCC96311.1"/>
    <property type="molecule type" value="Genomic_DNA"/>
</dbReference>
<accession>A0A9P1JMP1</accession>
<evidence type="ECO:0000313" key="2">
    <source>
        <dbReference type="Proteomes" id="UP000007319"/>
    </source>
</evidence>
<keyword evidence="2" id="KW-1185">Reference proteome</keyword>